<organism evidence="1 2">
    <name type="scientific">Nocardioides mangrovicus</name>
    <dbReference type="NCBI Taxonomy" id="2478913"/>
    <lineage>
        <taxon>Bacteria</taxon>
        <taxon>Bacillati</taxon>
        <taxon>Actinomycetota</taxon>
        <taxon>Actinomycetes</taxon>
        <taxon>Propionibacteriales</taxon>
        <taxon>Nocardioidaceae</taxon>
        <taxon>Nocardioides</taxon>
    </lineage>
</organism>
<protein>
    <submittedName>
        <fullName evidence="1">Uncharacterized protein</fullName>
    </submittedName>
</protein>
<dbReference type="EMBL" id="RDBE01000009">
    <property type="protein sequence ID" value="RLV48570.1"/>
    <property type="molecule type" value="Genomic_DNA"/>
</dbReference>
<reference evidence="1 2" key="1">
    <citation type="submission" date="2018-10" db="EMBL/GenBank/DDBJ databases">
        <title>Marmoricola sp. 4Q3S-7 whole genome shotgun sequence.</title>
        <authorList>
            <person name="Li F."/>
        </authorList>
    </citation>
    <scope>NUCLEOTIDE SEQUENCE [LARGE SCALE GENOMIC DNA]</scope>
    <source>
        <strain evidence="1 2">4Q3S-7</strain>
    </source>
</reference>
<keyword evidence="2" id="KW-1185">Reference proteome</keyword>
<evidence type="ECO:0000313" key="2">
    <source>
        <dbReference type="Proteomes" id="UP000281708"/>
    </source>
</evidence>
<name>A0A3L8NZF2_9ACTN</name>
<sequence length="85" mass="9015">MSGEPDRYLAAGTVPAGAGATRIIVRTPTRQRSFPVDTWTGAYAIAMAFGPVSANIGTVHTEVALLAADGRVLWRGRWPVGTYGR</sequence>
<evidence type="ECO:0000313" key="1">
    <source>
        <dbReference type="EMBL" id="RLV48570.1"/>
    </source>
</evidence>
<dbReference type="Proteomes" id="UP000281708">
    <property type="component" value="Unassembled WGS sequence"/>
</dbReference>
<proteinExistence type="predicted"/>
<accession>A0A3L8NZF2</accession>
<comment type="caution">
    <text evidence="1">The sequence shown here is derived from an EMBL/GenBank/DDBJ whole genome shotgun (WGS) entry which is preliminary data.</text>
</comment>
<gene>
    <name evidence="1" type="ORF">D9V37_14495</name>
</gene>
<dbReference type="AlphaFoldDB" id="A0A3L8NZF2"/>